<dbReference type="InterPro" id="IPR024983">
    <property type="entry name" value="CHAT_dom"/>
</dbReference>
<dbReference type="Gene3D" id="1.25.40.10">
    <property type="entry name" value="Tetratricopeptide repeat domain"/>
    <property type="match status" value="4"/>
</dbReference>
<dbReference type="Proteomes" id="UP001165042">
    <property type="component" value="Unassembled WGS sequence"/>
</dbReference>
<comment type="caution">
    <text evidence="2">The sequence shown here is derived from an EMBL/GenBank/DDBJ whole genome shotgun (WGS) entry which is preliminary data.</text>
</comment>
<dbReference type="EMBL" id="BSSD01000001">
    <property type="protein sequence ID" value="GLW90417.1"/>
    <property type="molecule type" value="Genomic_DNA"/>
</dbReference>
<feature type="domain" description="CHAT" evidence="1">
    <location>
        <begin position="1531"/>
        <end position="1815"/>
    </location>
</feature>
<reference evidence="2" key="1">
    <citation type="submission" date="2023-02" db="EMBL/GenBank/DDBJ databases">
        <title>Actinokineospora globicatena NBRC 15670.</title>
        <authorList>
            <person name="Ichikawa N."/>
            <person name="Sato H."/>
            <person name="Tonouchi N."/>
        </authorList>
    </citation>
    <scope>NUCLEOTIDE SEQUENCE</scope>
    <source>
        <strain evidence="2">NBRC 15670</strain>
    </source>
</reference>
<evidence type="ECO:0000259" key="1">
    <source>
        <dbReference type="Pfam" id="PF12770"/>
    </source>
</evidence>
<protein>
    <recommendedName>
        <fullName evidence="1">CHAT domain-containing protein</fullName>
    </recommendedName>
</protein>
<gene>
    <name evidence="2" type="ORF">Aglo03_12330</name>
</gene>
<keyword evidence="3" id="KW-1185">Reference proteome</keyword>
<proteinExistence type="predicted"/>
<accession>A0A9W6QJ37</accession>
<sequence>MAGDRDAVLGVDALIDAARLVLPTVRAEPPLSVVVELTWLHWSRYQALPEPEDQAELRICLVLAGALIADEPARLPQPVREWYATTGAERVVNSVSRYYTGVLCEIALGVPDLVADAILLARTAGLDLVDHANNVIILLWNRFHRAGDPTDLDELIATAENILRTEETHPILGQVRLNLGRALAQRADLVDDPRPDLSAALPHLRTALASVENENPERPVYLLALAHPLLASIFLGATDAELDECEGVAREALDRAPNDMTVFESTLVLADALRWRSVLHNDPADAEEAIRLVQAALPVVAHDQGAHDLLRRSLAVLRTSQSLASGAETPPPELLAEIRDLGAPDLWDEVVVDERVLRVRARAAAVDRARAAPEDPVGLGIALHELAEASGDLDHLAEASRVLRSAVAADGSSERALEHLARVSVTAFMVEESDTRLDEAAAALGAAVPLLRDARTRREFLGAWVQLLGLRFARTSALEGLDEYVSGLRSAVALATDEDDKPRFLTTLVEALRVKAIDTQSLEHVDEFVDAAIAAVEATRPGDEHLAVRQALAGRALVDRFGLSSDPADPVLALRLLRSAVNALVEGHPYRHTALLNLASALQAENEATHGTDGSDEAVLLCRTVLAAGGDTSRRAALLVAEVLAHRFGQTGMVHDLDDAVAVLRGVATEVDEHQRVAVVAEAVSVLARYRTLDRLTEAVDWGRRALDSVPLDHDDRVELAGAVVIALARRHDLTKRPEDLDDAIDLARWAVDRCPTHLPSRAKHVYWLARSLRVRWTTSGEVSDVDEAIAVLRSADVVPGHPVAVALGSALAARARAGAGVPDLGEAIDLLAAAVRHYPPGHRDRLRSVVSLADTLAYGVIETEDLDRLTGAVELVARAVDEHPTVDGMALSALGRVYCAWYERAGDLRHLVEGVAALRTARERDLPERAVAAIDLTLAMALLSRHHRLGDAADLADAVTHAHLVLESPTVGVEHRADALLALATCLTATGIHDGGGDSLDEAERLAREVLALPADRPITRVLRLKALATPLLIKFSRTGALGDLNAAVENFRAGLAALAEGHPERAGLVLSLSSALTTRADLLGASDDVDEAVATARRAVELVPIGSPHRGAALENLTNALLLRRDSTRRVDLDEAVAVAELGLAECPDDHPDRVRHLTNLARILRVRAAVAPETVAVDLDRAIGFQREAITAAGAEHYLAPMFSTRLADTLLGRYARFGDDQDAVDAAAWATRAVEAMSPDNPDRAIAYLHLGSVLLVRYKRRRAVRDWSAALDALRSAAQASSAPVVNRVYAAWRWGELAGDRDDWAVAQEGYTTAVDLLSQVVSPGLDHHGGERRLKAWDGLVAGAAAVALSAGDPGRAVEVLEQGRSVLWSRELRTRDEFTDLRDRDPDLHSRLREVAAALAMAPDESGMPVPGLPNVADSRIQLAGEWDRLVAAARALPGMAGFLRTPSLAEIRAGLPAGPVVVITLDANRCDALIVSRDHDVDHVPLPGLTRSEARDQAEVYLAALDALGGPGRFSAVQTVHATLEWLWDKVAEPVLARLGADGAGPLPRVWWCPTGPLTMLPLHAAGYHDPDDTPFGRTVIDRVVSSYTPTLRALTRATTAPPPTRDTRVLVVSMPETPSLPGIPDLSPLPGARAEAEFLTRTLPHTLRASTTATRSAVLADLRTHTHAHFACHGAHNPQDPSGAALYLNDGPLTVLDIAAQDLTHAELAYLSACHTAGPGTTLPDESIHIAAALQLAGYRHVIATLWTIPDDTASELATSVYSALTDGRGLNLTETARTLHGATRALRDAAPLEPTNWVPFIHIGP</sequence>
<organism evidence="2 3">
    <name type="scientific">Actinokineospora globicatena</name>
    <dbReference type="NCBI Taxonomy" id="103729"/>
    <lineage>
        <taxon>Bacteria</taxon>
        <taxon>Bacillati</taxon>
        <taxon>Actinomycetota</taxon>
        <taxon>Actinomycetes</taxon>
        <taxon>Pseudonocardiales</taxon>
        <taxon>Pseudonocardiaceae</taxon>
        <taxon>Actinokineospora</taxon>
    </lineage>
</organism>
<dbReference type="SUPFAM" id="SSF48452">
    <property type="entry name" value="TPR-like"/>
    <property type="match status" value="1"/>
</dbReference>
<dbReference type="InterPro" id="IPR011990">
    <property type="entry name" value="TPR-like_helical_dom_sf"/>
</dbReference>
<name>A0A9W6QJ37_9PSEU</name>
<evidence type="ECO:0000313" key="3">
    <source>
        <dbReference type="Proteomes" id="UP001165042"/>
    </source>
</evidence>
<evidence type="ECO:0000313" key="2">
    <source>
        <dbReference type="EMBL" id="GLW90417.1"/>
    </source>
</evidence>
<dbReference type="Pfam" id="PF12770">
    <property type="entry name" value="CHAT"/>
    <property type="match status" value="1"/>
</dbReference>